<dbReference type="eggNOG" id="COG0327">
    <property type="taxonomic scope" value="Bacteria"/>
</dbReference>
<dbReference type="GO" id="GO:0005737">
    <property type="term" value="C:cytoplasm"/>
    <property type="evidence" value="ECO:0007669"/>
    <property type="project" value="TreeGrafter"/>
</dbReference>
<accession>A0A060RDW7</accession>
<dbReference type="PANTHER" id="PTHR13799:SF14">
    <property type="entry name" value="GTP CYCLOHYDROLASE 1 TYPE 2 HOMOLOG"/>
    <property type="match status" value="1"/>
</dbReference>
<evidence type="ECO:0000256" key="4">
    <source>
        <dbReference type="ARBA" id="ARBA00022723"/>
    </source>
</evidence>
<feature type="binding site" evidence="5">
    <location>
        <position position="105"/>
    </location>
    <ligand>
        <name>a divalent metal cation</name>
        <dbReference type="ChEBI" id="CHEBI:60240"/>
        <label>1</label>
    </ligand>
</feature>
<proteinExistence type="inferred from homology"/>
<evidence type="ECO:0000256" key="5">
    <source>
        <dbReference type="PIRSR" id="PIRSR602678-1"/>
    </source>
</evidence>
<feature type="binding site" evidence="5">
    <location>
        <position position="67"/>
    </location>
    <ligand>
        <name>a divalent metal cation</name>
        <dbReference type="ChEBI" id="CHEBI:60240"/>
        <label>1</label>
    </ligand>
</feature>
<evidence type="ECO:0000256" key="3">
    <source>
        <dbReference type="ARBA" id="ARBA00022112"/>
    </source>
</evidence>
<dbReference type="KEGG" id="rbc:BN938_2106"/>
<dbReference type="InterPro" id="IPR036069">
    <property type="entry name" value="DUF34/NIF3_sf"/>
</dbReference>
<dbReference type="Gene3D" id="3.40.1390.30">
    <property type="entry name" value="NIF3 (NGG1p interacting factor 3)-like"/>
    <property type="match status" value="2"/>
</dbReference>
<evidence type="ECO:0000256" key="1">
    <source>
        <dbReference type="ARBA" id="ARBA00006964"/>
    </source>
</evidence>
<dbReference type="NCBIfam" id="TIGR00486">
    <property type="entry name" value="YbgI_SA1388"/>
    <property type="match status" value="1"/>
</dbReference>
<dbReference type="Proteomes" id="UP000027616">
    <property type="component" value="Chromosome I"/>
</dbReference>
<evidence type="ECO:0000313" key="6">
    <source>
        <dbReference type="EMBL" id="CDN32179.1"/>
    </source>
</evidence>
<dbReference type="AlphaFoldDB" id="A0A060RDW7"/>
<protein>
    <recommendedName>
        <fullName evidence="3">GTP cyclohydrolase 1 type 2 homolog</fullName>
    </recommendedName>
</protein>
<comment type="similarity">
    <text evidence="1">Belongs to the GTP cyclohydrolase I type 2/NIF3 family.</text>
</comment>
<reference evidence="6 7" key="1">
    <citation type="journal article" date="2015" name="Genome Announc.">
        <title>Complete Genome Sequence of the Novel Leech Symbiont Mucinivorans hirudinis M3T.</title>
        <authorList>
            <person name="Nelson M.C."/>
            <person name="Bomar L."/>
            <person name="Graf J."/>
        </authorList>
    </citation>
    <scope>NUCLEOTIDE SEQUENCE [LARGE SCALE GENOMIC DNA]</scope>
    <source>
        <strain evidence="7">M3</strain>
    </source>
</reference>
<feature type="binding site" evidence="5">
    <location>
        <position position="223"/>
    </location>
    <ligand>
        <name>a divalent metal cation</name>
        <dbReference type="ChEBI" id="CHEBI:60240"/>
        <label>1</label>
    </ligand>
</feature>
<dbReference type="FunFam" id="3.40.1390.30:FF:000001">
    <property type="entry name" value="GTP cyclohydrolase 1 type 2"/>
    <property type="match status" value="1"/>
</dbReference>
<sequence length="254" mass="27873">MRPTHNEIIATLEDFAPLNLQLEWDNSGRQVGTFGDESRGALLTLDVTERSVQRAKELGVNLIISHHPLLFAGLNSITGATATQRVVIEAIRSGISIYSCHTNLDCAIGGVSWAMAHRLNLQNVKPLMDSGLGCIGDLEHSIGVEEFAEVVKRVFSLKVLKINCTDKTFIDKVVVMGGSGSREIEAAMAAGADAMITGDLKYHDYQRPDGKMLLIDVGHFESEIESLDIICTVIQKKYPNFVLHYAKDSFARMV</sequence>
<gene>
    <name evidence="6" type="ORF">BN938_2106</name>
</gene>
<evidence type="ECO:0000256" key="2">
    <source>
        <dbReference type="ARBA" id="ARBA00011643"/>
    </source>
</evidence>
<keyword evidence="7" id="KW-1185">Reference proteome</keyword>
<dbReference type="STRING" id="1433126.BN938_2106"/>
<dbReference type="InterPro" id="IPR002678">
    <property type="entry name" value="DUF34/NIF3"/>
</dbReference>
<dbReference type="GO" id="GO:0046872">
    <property type="term" value="F:metal ion binding"/>
    <property type="evidence" value="ECO:0007669"/>
    <property type="project" value="UniProtKB-KW"/>
</dbReference>
<dbReference type="Pfam" id="PF01784">
    <property type="entry name" value="DUF34_NIF3"/>
    <property type="match status" value="1"/>
</dbReference>
<dbReference type="SUPFAM" id="SSF102705">
    <property type="entry name" value="NIF3 (NGG1p interacting factor 3)-like"/>
    <property type="match status" value="1"/>
</dbReference>
<organism evidence="6 7">
    <name type="scientific">Mucinivorans hirudinis</name>
    <dbReference type="NCBI Taxonomy" id="1433126"/>
    <lineage>
        <taxon>Bacteria</taxon>
        <taxon>Pseudomonadati</taxon>
        <taxon>Bacteroidota</taxon>
        <taxon>Bacteroidia</taxon>
        <taxon>Bacteroidales</taxon>
        <taxon>Rikenellaceae</taxon>
        <taxon>Mucinivorans</taxon>
    </lineage>
</organism>
<feature type="binding site" evidence="5">
    <location>
        <position position="66"/>
    </location>
    <ligand>
        <name>a divalent metal cation</name>
        <dbReference type="ChEBI" id="CHEBI:60240"/>
        <label>1</label>
    </ligand>
</feature>
<comment type="subunit">
    <text evidence="2">Homohexamer.</text>
</comment>
<keyword evidence="4 5" id="KW-0479">Metal-binding</keyword>
<name>A0A060RDW7_9BACT</name>
<dbReference type="OrthoDB" id="9792792at2"/>
<dbReference type="HOGENOM" id="CLU_037423_2_0_10"/>
<dbReference type="EMBL" id="HG934468">
    <property type="protein sequence ID" value="CDN32179.1"/>
    <property type="molecule type" value="Genomic_DNA"/>
</dbReference>
<dbReference type="PATRIC" id="fig|1433126.3.peg.2079"/>
<dbReference type="PANTHER" id="PTHR13799">
    <property type="entry name" value="NGG1 INTERACTING FACTOR 3"/>
    <property type="match status" value="1"/>
</dbReference>
<feature type="binding site" evidence="5">
    <location>
        <position position="219"/>
    </location>
    <ligand>
        <name>a divalent metal cation</name>
        <dbReference type="ChEBI" id="CHEBI:60240"/>
        <label>1</label>
    </ligand>
</feature>
<evidence type="ECO:0000313" key="7">
    <source>
        <dbReference type="Proteomes" id="UP000027616"/>
    </source>
</evidence>